<sequence>MIDGALAGNRLVWLDLWCLGLYGCPILCWPVVIRPKLKDHSKVLSGTDVGEVTGSCKLVLSPVWFLSPTSWVRVACEFSDFCGGKILGQLAVAPNTEKRSPKHGKTKQSRARKQPYNYLQQNIDHSSRQSTSTRTISSEKQTVTNRPRNKLEEEIKPVQYTDDREEGEPASFYIARPLSLVEPQEVNREPNLHEKDQISPSETKQTNLKNSFSLQLERR</sequence>
<evidence type="ECO:0000256" key="1">
    <source>
        <dbReference type="SAM" id="MobiDB-lite"/>
    </source>
</evidence>
<feature type="region of interest" description="Disordered" evidence="1">
    <location>
        <begin position="93"/>
        <end position="168"/>
    </location>
</feature>
<reference evidence="3" key="1">
    <citation type="submission" date="2019-12" db="EMBL/GenBank/DDBJ databases">
        <title>Genome sequencing and annotation of Brassica cretica.</title>
        <authorList>
            <person name="Studholme D.J."/>
            <person name="Sarris P.F."/>
        </authorList>
    </citation>
    <scope>NUCLEOTIDE SEQUENCE</scope>
    <source>
        <strain evidence="3">PFS-001/15</strain>
        <tissue evidence="3">Leaf</tissue>
    </source>
</reference>
<gene>
    <name evidence="3" type="ORF">F2Q68_00045340</name>
</gene>
<feature type="transmembrane region" description="Helical" evidence="2">
    <location>
        <begin position="12"/>
        <end position="32"/>
    </location>
</feature>
<dbReference type="AlphaFoldDB" id="A0A8S9LJT7"/>
<keyword evidence="2" id="KW-0812">Transmembrane</keyword>
<name>A0A8S9LJT7_BRACR</name>
<feature type="region of interest" description="Disordered" evidence="1">
    <location>
        <begin position="183"/>
        <end position="219"/>
    </location>
</feature>
<dbReference type="Proteomes" id="UP000712281">
    <property type="component" value="Unassembled WGS sequence"/>
</dbReference>
<comment type="caution">
    <text evidence="3">The sequence shown here is derived from an EMBL/GenBank/DDBJ whole genome shotgun (WGS) entry which is preliminary data.</text>
</comment>
<organism evidence="3 4">
    <name type="scientific">Brassica cretica</name>
    <name type="common">Mustard</name>
    <dbReference type="NCBI Taxonomy" id="69181"/>
    <lineage>
        <taxon>Eukaryota</taxon>
        <taxon>Viridiplantae</taxon>
        <taxon>Streptophyta</taxon>
        <taxon>Embryophyta</taxon>
        <taxon>Tracheophyta</taxon>
        <taxon>Spermatophyta</taxon>
        <taxon>Magnoliopsida</taxon>
        <taxon>eudicotyledons</taxon>
        <taxon>Gunneridae</taxon>
        <taxon>Pentapetalae</taxon>
        <taxon>rosids</taxon>
        <taxon>malvids</taxon>
        <taxon>Brassicales</taxon>
        <taxon>Brassicaceae</taxon>
        <taxon>Brassiceae</taxon>
        <taxon>Brassica</taxon>
    </lineage>
</organism>
<accession>A0A8S9LJT7</accession>
<keyword evidence="2" id="KW-1133">Transmembrane helix</keyword>
<evidence type="ECO:0000313" key="3">
    <source>
        <dbReference type="EMBL" id="KAF2608340.1"/>
    </source>
</evidence>
<protein>
    <submittedName>
        <fullName evidence="3">Uncharacterized protein</fullName>
    </submittedName>
</protein>
<evidence type="ECO:0000313" key="4">
    <source>
        <dbReference type="Proteomes" id="UP000712281"/>
    </source>
</evidence>
<proteinExistence type="predicted"/>
<feature type="compositionally biased region" description="Basic residues" evidence="1">
    <location>
        <begin position="100"/>
        <end position="113"/>
    </location>
</feature>
<feature type="compositionally biased region" description="Polar residues" evidence="1">
    <location>
        <begin position="198"/>
        <end position="219"/>
    </location>
</feature>
<feature type="compositionally biased region" description="Basic and acidic residues" evidence="1">
    <location>
        <begin position="185"/>
        <end position="197"/>
    </location>
</feature>
<evidence type="ECO:0000256" key="2">
    <source>
        <dbReference type="SAM" id="Phobius"/>
    </source>
</evidence>
<keyword evidence="2" id="KW-0472">Membrane</keyword>
<dbReference type="EMBL" id="QGKW02000276">
    <property type="protein sequence ID" value="KAF2608340.1"/>
    <property type="molecule type" value="Genomic_DNA"/>
</dbReference>
<feature type="compositionally biased region" description="Low complexity" evidence="1">
    <location>
        <begin position="128"/>
        <end position="138"/>
    </location>
</feature>